<dbReference type="InParanoid" id="A0A409YP74"/>
<evidence type="ECO:0000313" key="1">
    <source>
        <dbReference type="EMBL" id="PPR04564.1"/>
    </source>
</evidence>
<comment type="caution">
    <text evidence="1">The sequence shown here is derived from an EMBL/GenBank/DDBJ whole genome shotgun (WGS) entry which is preliminary data.</text>
</comment>
<keyword evidence="2" id="KW-1185">Reference proteome</keyword>
<dbReference type="AlphaFoldDB" id="A0A409YP74"/>
<dbReference type="EMBL" id="NHYE01000606">
    <property type="protein sequence ID" value="PPR04564.1"/>
    <property type="molecule type" value="Genomic_DNA"/>
</dbReference>
<accession>A0A409YP74</accession>
<proteinExistence type="predicted"/>
<sequence>MTLPLSWSSLPPPSLCKSEPGADLFLFLYDSPNPIPLAWKSESGVVYFASTTQPYDATAPSSPLFAREDEQEVWWGPDLCPIYALSPALRPPPSHRRA</sequence>
<dbReference type="Proteomes" id="UP000284706">
    <property type="component" value="Unassembled WGS sequence"/>
</dbReference>
<reference evidence="1 2" key="1">
    <citation type="journal article" date="2018" name="Evol. Lett.">
        <title>Horizontal gene cluster transfer increased hallucinogenic mushroom diversity.</title>
        <authorList>
            <person name="Reynolds H.T."/>
            <person name="Vijayakumar V."/>
            <person name="Gluck-Thaler E."/>
            <person name="Korotkin H.B."/>
            <person name="Matheny P.B."/>
            <person name="Slot J.C."/>
        </authorList>
    </citation>
    <scope>NUCLEOTIDE SEQUENCE [LARGE SCALE GENOMIC DNA]</scope>
    <source>
        <strain evidence="1 2">SRW20</strain>
    </source>
</reference>
<evidence type="ECO:0000313" key="2">
    <source>
        <dbReference type="Proteomes" id="UP000284706"/>
    </source>
</evidence>
<protein>
    <submittedName>
        <fullName evidence="1">Uncharacterized protein</fullName>
    </submittedName>
</protein>
<organism evidence="1 2">
    <name type="scientific">Gymnopilus dilepis</name>
    <dbReference type="NCBI Taxonomy" id="231916"/>
    <lineage>
        <taxon>Eukaryota</taxon>
        <taxon>Fungi</taxon>
        <taxon>Dikarya</taxon>
        <taxon>Basidiomycota</taxon>
        <taxon>Agaricomycotina</taxon>
        <taxon>Agaricomycetes</taxon>
        <taxon>Agaricomycetidae</taxon>
        <taxon>Agaricales</taxon>
        <taxon>Agaricineae</taxon>
        <taxon>Hymenogastraceae</taxon>
        <taxon>Gymnopilus</taxon>
    </lineage>
</organism>
<name>A0A409YP74_9AGAR</name>
<gene>
    <name evidence="1" type="ORF">CVT26_002500</name>
</gene>
<feature type="non-terminal residue" evidence="1">
    <location>
        <position position="98"/>
    </location>
</feature>